<gene>
    <name evidence="1" type="ORF">LBCZ_0516</name>
</gene>
<name>A0AAD1ERY7_LACCA</name>
<dbReference type="EMBL" id="AP012544">
    <property type="protein sequence ID" value="BAN73684.1"/>
    <property type="molecule type" value="Genomic_DNA"/>
</dbReference>
<sequence>MPKATLSTLVGHAFVQQDDQKKAIRVLSSTSGYYLETLSNQDGDFESKDQGIFAAQLTLKGRIFTFTGKAQPQATSNTVQFQLTKKGLLKQLPDGPFYKKVPKDDLDQLNHP</sequence>
<dbReference type="AlphaFoldDB" id="A0AAD1ERY7"/>
<reference evidence="1 2" key="1">
    <citation type="journal article" date="2013" name="PLoS ONE">
        <title>Genomic Adaptation of the Lactobacillus casei Group.</title>
        <authorList>
            <person name="Toh H."/>
            <person name="Oshima K."/>
            <person name="Nakano A."/>
            <person name="Takahata M."/>
            <person name="Murakami M."/>
            <person name="Takaki T."/>
            <person name="Nishiyama H."/>
            <person name="Igimi S."/>
            <person name="Hattori M."/>
            <person name="Morita H."/>
        </authorList>
    </citation>
    <scope>NUCLEOTIDE SEQUENCE [LARGE SCALE GENOMIC DNA]</scope>
    <source>
        <strain evidence="1 2">ATCC 393</strain>
    </source>
</reference>
<dbReference type="Proteomes" id="UP000015560">
    <property type="component" value="Chromosome"/>
</dbReference>
<evidence type="ECO:0000313" key="1">
    <source>
        <dbReference type="EMBL" id="BAN73684.1"/>
    </source>
</evidence>
<evidence type="ECO:0000313" key="2">
    <source>
        <dbReference type="Proteomes" id="UP000015560"/>
    </source>
</evidence>
<organism evidence="1 2">
    <name type="scientific">Lacticaseibacillus casei DSM 20011 = JCM 1134 = ATCC 393</name>
    <dbReference type="NCBI Taxonomy" id="1423732"/>
    <lineage>
        <taxon>Bacteria</taxon>
        <taxon>Bacillati</taxon>
        <taxon>Bacillota</taxon>
        <taxon>Bacilli</taxon>
        <taxon>Lactobacillales</taxon>
        <taxon>Lactobacillaceae</taxon>
        <taxon>Lacticaseibacillus</taxon>
    </lineage>
</organism>
<proteinExistence type="predicted"/>
<accession>A0AAD1ERY7</accession>
<protein>
    <submittedName>
        <fullName evidence="1">Uncharacterized protein</fullName>
    </submittedName>
</protein>